<comment type="subcellular location">
    <subcellularLocation>
        <location evidence="2">Cytoplasm</location>
        <location evidence="2">Cytoskeleton</location>
        <location evidence="2">Spindle</location>
    </subcellularLocation>
    <subcellularLocation>
        <location evidence="1">Nucleus</location>
    </subcellularLocation>
</comment>
<dbReference type="EMBL" id="DF933840">
    <property type="protein sequence ID" value="GAM42544.1"/>
    <property type="molecule type" value="Genomic_DNA"/>
</dbReference>
<dbReference type="GO" id="GO:0005634">
    <property type="term" value="C:nucleus"/>
    <property type="evidence" value="ECO:0007669"/>
    <property type="project" value="UniProtKB-SubCell"/>
</dbReference>
<feature type="region of interest" description="Disordered" evidence="8">
    <location>
        <begin position="69"/>
        <end position="116"/>
    </location>
</feature>
<feature type="compositionally biased region" description="Polar residues" evidence="8">
    <location>
        <begin position="788"/>
        <end position="803"/>
    </location>
</feature>
<comment type="similarity">
    <text evidence="3">Belongs to the INCENP family.</text>
</comment>
<dbReference type="AlphaFoldDB" id="A0A478EC70"/>
<feature type="compositionally biased region" description="Polar residues" evidence="8">
    <location>
        <begin position="414"/>
        <end position="428"/>
    </location>
</feature>
<keyword evidence="6" id="KW-0206">Cytoskeleton</keyword>
<evidence type="ECO:0000256" key="2">
    <source>
        <dbReference type="ARBA" id="ARBA00004186"/>
    </source>
</evidence>
<proteinExistence type="inferred from homology"/>
<keyword evidence="5" id="KW-0159">Chromosome partition</keyword>
<evidence type="ECO:0000313" key="11">
    <source>
        <dbReference type="Proteomes" id="UP000053095"/>
    </source>
</evidence>
<evidence type="ECO:0000256" key="8">
    <source>
        <dbReference type="SAM" id="MobiDB-lite"/>
    </source>
</evidence>
<feature type="compositionally biased region" description="Acidic residues" evidence="8">
    <location>
        <begin position="1152"/>
        <end position="1161"/>
    </location>
</feature>
<feature type="region of interest" description="Disordered" evidence="8">
    <location>
        <begin position="642"/>
        <end position="1086"/>
    </location>
</feature>
<keyword evidence="11" id="KW-1185">Reference proteome</keyword>
<evidence type="ECO:0000256" key="4">
    <source>
        <dbReference type="ARBA" id="ARBA00022490"/>
    </source>
</evidence>
<dbReference type="Proteomes" id="UP000053095">
    <property type="component" value="Unassembled WGS sequence"/>
</dbReference>
<evidence type="ECO:0000259" key="9">
    <source>
        <dbReference type="Pfam" id="PF03941"/>
    </source>
</evidence>
<dbReference type="Pfam" id="PF03941">
    <property type="entry name" value="INCENP_ARK-bind"/>
    <property type="match status" value="1"/>
</dbReference>
<feature type="region of interest" description="Disordered" evidence="8">
    <location>
        <begin position="192"/>
        <end position="375"/>
    </location>
</feature>
<feature type="compositionally biased region" description="Basic and acidic residues" evidence="8">
    <location>
        <begin position="894"/>
        <end position="913"/>
    </location>
</feature>
<name>A0A478EC70_TALPI</name>
<feature type="compositionally biased region" description="Low complexity" evidence="8">
    <location>
        <begin position="850"/>
        <end position="867"/>
    </location>
</feature>
<feature type="compositionally biased region" description="Low complexity" evidence="8">
    <location>
        <begin position="99"/>
        <end position="116"/>
    </location>
</feature>
<dbReference type="GO" id="GO:0005819">
    <property type="term" value="C:spindle"/>
    <property type="evidence" value="ECO:0007669"/>
    <property type="project" value="UniProtKB-SubCell"/>
</dbReference>
<evidence type="ECO:0000256" key="5">
    <source>
        <dbReference type="ARBA" id="ARBA00022829"/>
    </source>
</evidence>
<dbReference type="GO" id="GO:0007059">
    <property type="term" value="P:chromosome segregation"/>
    <property type="evidence" value="ECO:0007669"/>
    <property type="project" value="UniProtKB-KW"/>
</dbReference>
<dbReference type="Gene3D" id="6.10.250.2990">
    <property type="match status" value="1"/>
</dbReference>
<feature type="compositionally biased region" description="Polar residues" evidence="8">
    <location>
        <begin position="249"/>
        <end position="264"/>
    </location>
</feature>
<evidence type="ECO:0000313" key="10">
    <source>
        <dbReference type="EMBL" id="GAM42544.1"/>
    </source>
</evidence>
<feature type="compositionally biased region" description="Polar residues" evidence="8">
    <location>
        <begin position="729"/>
        <end position="745"/>
    </location>
</feature>
<keyword evidence="7" id="KW-0539">Nucleus</keyword>
<feature type="compositionally biased region" description="Polar residues" evidence="8">
    <location>
        <begin position="967"/>
        <end position="980"/>
    </location>
</feature>
<feature type="compositionally biased region" description="Polar residues" evidence="8">
    <location>
        <begin position="810"/>
        <end position="820"/>
    </location>
</feature>
<feature type="compositionally biased region" description="Basic and acidic residues" evidence="8">
    <location>
        <begin position="310"/>
        <end position="320"/>
    </location>
</feature>
<dbReference type="PANTHER" id="PTHR13142:SF1">
    <property type="entry name" value="INNER CENTROMERE PROTEIN"/>
    <property type="match status" value="1"/>
</dbReference>
<feature type="region of interest" description="Disordered" evidence="8">
    <location>
        <begin position="528"/>
        <end position="615"/>
    </location>
</feature>
<feature type="compositionally biased region" description="Basic and acidic residues" evidence="8">
    <location>
        <begin position="1011"/>
        <end position="1022"/>
    </location>
</feature>
<dbReference type="InterPro" id="IPR005635">
    <property type="entry name" value="Inner_centromere_prot_ARK-bd"/>
</dbReference>
<feature type="compositionally biased region" description="Polar residues" evidence="8">
    <location>
        <begin position="642"/>
        <end position="657"/>
    </location>
</feature>
<keyword evidence="4" id="KW-0963">Cytoplasm</keyword>
<feature type="compositionally biased region" description="Polar residues" evidence="8">
    <location>
        <begin position="831"/>
        <end position="849"/>
    </location>
</feature>
<evidence type="ECO:0000256" key="7">
    <source>
        <dbReference type="ARBA" id="ARBA00023242"/>
    </source>
</evidence>
<evidence type="ECO:0000256" key="6">
    <source>
        <dbReference type="ARBA" id="ARBA00023212"/>
    </source>
</evidence>
<gene>
    <name evidence="10" type="ORF">TCE0_044r16611</name>
</gene>
<accession>A0A478EC70</accession>
<dbReference type="PANTHER" id="PTHR13142">
    <property type="entry name" value="INNER CENTROMERE PROTEIN"/>
    <property type="match status" value="1"/>
</dbReference>
<feature type="compositionally biased region" description="Basic and acidic residues" evidence="8">
    <location>
        <begin position="537"/>
        <end position="555"/>
    </location>
</feature>
<feature type="region of interest" description="Disordered" evidence="8">
    <location>
        <begin position="1101"/>
        <end position="1166"/>
    </location>
</feature>
<organism evidence="10 11">
    <name type="scientific">Talaromyces pinophilus</name>
    <name type="common">Penicillium pinophilum</name>
    <dbReference type="NCBI Taxonomy" id="128442"/>
    <lineage>
        <taxon>Eukaryota</taxon>
        <taxon>Fungi</taxon>
        <taxon>Dikarya</taxon>
        <taxon>Ascomycota</taxon>
        <taxon>Pezizomycotina</taxon>
        <taxon>Eurotiomycetes</taxon>
        <taxon>Eurotiomycetidae</taxon>
        <taxon>Eurotiales</taxon>
        <taxon>Trichocomaceae</taxon>
        <taxon>Talaromyces</taxon>
        <taxon>Talaromyces sect. Talaromyces</taxon>
    </lineage>
</organism>
<feature type="domain" description="Inner centromere protein ARK-binding" evidence="9">
    <location>
        <begin position="1150"/>
        <end position="1203"/>
    </location>
</feature>
<feature type="compositionally biased region" description="Polar residues" evidence="8">
    <location>
        <begin position="587"/>
        <end position="601"/>
    </location>
</feature>
<sequence>MAAGGTKAIGSAAWIAAEKENVTRLLEQEMEEVEYPVRHEMDWLNEHMAEIFSTNQFNMTEIFKTPGKLRGKTPYTARKRNPDEARVPLSNLFSTANQSLKSPSKFSKSPEKPFSSRIANVPTAESVSPRKLVDEQPQAQIQTAVEIPIDTAPEKPISYPELTTADIKGKQPIRDLPPNKALNSFSTYNTDSGYHGLGDDDDELVLPSTQPLPETQVSTTADIQAPSMLSLDTGMGNRKSLSVDRRTTEGSFVSAQENLVSRGQTVEPMDTEEDQPDKADEDTPRPLVKSAHVPSASPEKPQDKQVVSPVKDDVLDKDGDVMIDDNFDDIGSPSDGSTPARPAMRKNSSFGFASLPPRDPLKTKKSMGARDSRTSHVDMIKSTALGRQSYFTGHMEGFKSASNNTATEKEELQQDNTRGKQLQQNETEQAYDTSVLHNKLNTQRLHDKISMLGGTRAPRTTKTAPLSQAAIPQAKYPELPDIKNTNTDTERVPILASSTQEDWIKPLSSPQRPAMTKSQTAAVMEQVADNETVGNLEKSKITRTETFHDLSDKSSRTPTKRSIFSALDQHKSVPAATPPSRRMESPVQPTSNKNAESTAPLTSPRRIDGTPKSRFHTIMQSAKSLFSSSAGLSAAAKLETLSSPSALRSEPNPQHVGTSPERYSPSPEKLPARSQVINELKGKQATKAIQLDDPFGAEERIRPATKAIGPSANIESQQKAQSKERDIPASSTRTNAKIAQPVQSQVRRDPGTATDSEPKFPLPPTLNHGQSQPARPRPVKPTREPTQKQKPQPVSIRLGSTITRMPISSVAPNSQESSAASAPVPAKQPTLPKQSSNSSLHTAPSNTSLKSSTSTQSQRRAQAAAAAEAKKQEEREAILRKEEQKKRAALLKQQQEEARRQERERSVAEENKKATQRQQAEQRGLENARQRQGSQPPKPANDLGSTFQQEKASHRTDVGPARPPSRLGSSMQAFNQSINQPPNNPAKPAKRPLDDEPQHRGQASVSQAKSRVVEPKRRKTEDEYNQQHYNQAAPLKQQPIRKENGKLSLLGHAYPQAPPPAAHHHTGSMYKTGPVPLGTAGQPLKHAAPMDMAQYTSGKIPFAPAHAAPSGTAHKTPSHKTPKPGPSAQRVPAKPSPQYPPSESIHLPEPPTDSEEEDSDADMIPAPNWAQGEELHAALTSQEAWDPDRIFGAIPDFSLEEAFKNDKKIKKFRERTSSANWGGPDGLTQEEINRDLAARRVMRANGGWSFNLS</sequence>
<evidence type="ECO:0000256" key="3">
    <source>
        <dbReference type="ARBA" id="ARBA00010042"/>
    </source>
</evidence>
<reference evidence="11" key="1">
    <citation type="journal article" date="2015" name="Genome Announc.">
        <title>Draft genome sequence of Talaromyces cellulolyticus strain Y-94, a source of lignocellulosic biomass-degrading enzymes.</title>
        <authorList>
            <person name="Fujii T."/>
            <person name="Koike H."/>
            <person name="Sawayama S."/>
            <person name="Yano S."/>
            <person name="Inoue H."/>
        </authorList>
    </citation>
    <scope>NUCLEOTIDE SEQUENCE [LARGE SCALE GENOMIC DNA]</scope>
    <source>
        <strain evidence="11">Y-94</strain>
    </source>
</reference>
<feature type="region of interest" description="Disordered" evidence="8">
    <location>
        <begin position="399"/>
        <end position="428"/>
    </location>
</feature>
<feature type="compositionally biased region" description="Basic and acidic residues" evidence="8">
    <location>
        <begin position="868"/>
        <end position="886"/>
    </location>
</feature>
<evidence type="ECO:0000256" key="1">
    <source>
        <dbReference type="ARBA" id="ARBA00004123"/>
    </source>
</evidence>
<feature type="compositionally biased region" description="Polar residues" evidence="8">
    <location>
        <begin position="207"/>
        <end position="222"/>
    </location>
</feature>
<protein>
    <recommendedName>
        <fullName evidence="9">Inner centromere protein ARK-binding domain-containing protein</fullName>
    </recommendedName>
</protein>